<name>A0A6P2C1G9_9ACTN</name>
<evidence type="ECO:0000259" key="2">
    <source>
        <dbReference type="Pfam" id="PF20789"/>
    </source>
</evidence>
<protein>
    <submittedName>
        <fullName evidence="3">Thioesterase family protein</fullName>
    </submittedName>
</protein>
<dbReference type="InterPro" id="IPR029069">
    <property type="entry name" value="HotDog_dom_sf"/>
</dbReference>
<dbReference type="Pfam" id="PF20789">
    <property type="entry name" value="4HBT_3C"/>
    <property type="match status" value="1"/>
</dbReference>
<sequence>MTEPVNDGPALTFAAATAVSSCGDGAYRVELRPEYSIGRRKPNGGYLLACLGRAALAAAGAGSGHEHVIAAGVQYYAALDVGPAVIETRVVRAGRTATQVTATISGSGGSGGLGAQARFTLASLPAGSEPFWGGGEPPVLPPIGECEPPLHGRRRGTTVSLDPATSFTITPDGPLVTGKGEFRAWFRDDDTDVVDTVGLLYAADALPPATAGITLTGWVPTLDLTVYIRALPAPGPLRLRMRAQMIQDGFADEVCEGWDSRGRLVMQATQLAALRHPEGRHA</sequence>
<dbReference type="EMBL" id="RPFW01000002">
    <property type="protein sequence ID" value="TVZ05249.1"/>
    <property type="molecule type" value="Genomic_DNA"/>
</dbReference>
<dbReference type="AlphaFoldDB" id="A0A6P2C1G9"/>
<dbReference type="RefSeq" id="WP_145852952.1">
    <property type="nucleotide sequence ID" value="NZ_RPFW01000002.1"/>
</dbReference>
<dbReference type="InterPro" id="IPR049450">
    <property type="entry name" value="ACOT8-like_C"/>
</dbReference>
<dbReference type="InterPro" id="IPR049449">
    <property type="entry name" value="TesB_ACOT8-like_N"/>
</dbReference>
<dbReference type="OrthoDB" id="5418286at2"/>
<proteinExistence type="predicted"/>
<feature type="domain" description="Acyl-CoA thioesterase-like N-terminal HotDog" evidence="1">
    <location>
        <begin position="36"/>
        <end position="113"/>
    </location>
</feature>
<dbReference type="PANTHER" id="PTHR38110:SF1">
    <property type="entry name" value="THIOESTERASE DOMAIN-CONTAINING PROTEIN"/>
    <property type="match status" value="1"/>
</dbReference>
<evidence type="ECO:0000313" key="4">
    <source>
        <dbReference type="Proteomes" id="UP000460272"/>
    </source>
</evidence>
<accession>A0A6P2C1G9</accession>
<dbReference type="Proteomes" id="UP000460272">
    <property type="component" value="Unassembled WGS sequence"/>
</dbReference>
<reference evidence="3 4" key="1">
    <citation type="submission" date="2018-11" db="EMBL/GenBank/DDBJ databases">
        <title>Trebonia kvetii gen.nov., sp.nov., a novel acidophilic actinobacterium, and proposal of the new actinobacterial family Treboniaceae fam. nov.</title>
        <authorList>
            <person name="Rapoport D."/>
            <person name="Sagova-Mareckova M."/>
            <person name="Sedlacek I."/>
            <person name="Provaznik J."/>
            <person name="Kralova S."/>
            <person name="Pavlinic D."/>
            <person name="Benes V."/>
            <person name="Kopecky J."/>
        </authorList>
    </citation>
    <scope>NUCLEOTIDE SEQUENCE [LARGE SCALE GENOMIC DNA]</scope>
    <source>
        <strain evidence="3 4">15Tr583</strain>
    </source>
</reference>
<evidence type="ECO:0000259" key="1">
    <source>
        <dbReference type="Pfam" id="PF13622"/>
    </source>
</evidence>
<dbReference type="Gene3D" id="2.40.160.210">
    <property type="entry name" value="Acyl-CoA thioesterase, double hotdog domain"/>
    <property type="match status" value="1"/>
</dbReference>
<feature type="domain" description="Acyl-CoA thioesterase-like C-terminal" evidence="2">
    <location>
        <begin position="170"/>
        <end position="273"/>
    </location>
</feature>
<comment type="caution">
    <text evidence="3">The sequence shown here is derived from an EMBL/GenBank/DDBJ whole genome shotgun (WGS) entry which is preliminary data.</text>
</comment>
<evidence type="ECO:0000313" key="3">
    <source>
        <dbReference type="EMBL" id="TVZ05249.1"/>
    </source>
</evidence>
<organism evidence="3 4">
    <name type="scientific">Trebonia kvetii</name>
    <dbReference type="NCBI Taxonomy" id="2480626"/>
    <lineage>
        <taxon>Bacteria</taxon>
        <taxon>Bacillati</taxon>
        <taxon>Actinomycetota</taxon>
        <taxon>Actinomycetes</taxon>
        <taxon>Streptosporangiales</taxon>
        <taxon>Treboniaceae</taxon>
        <taxon>Trebonia</taxon>
    </lineage>
</organism>
<keyword evidence="4" id="KW-1185">Reference proteome</keyword>
<dbReference type="InterPro" id="IPR052389">
    <property type="entry name" value="Sec_Metab_Biosynth-Assoc"/>
</dbReference>
<dbReference type="InterPro" id="IPR042171">
    <property type="entry name" value="Acyl-CoA_hotdog"/>
</dbReference>
<dbReference type="SUPFAM" id="SSF54637">
    <property type="entry name" value="Thioesterase/thiol ester dehydrase-isomerase"/>
    <property type="match status" value="2"/>
</dbReference>
<dbReference type="Pfam" id="PF13622">
    <property type="entry name" value="4HBT_3"/>
    <property type="match status" value="1"/>
</dbReference>
<dbReference type="PANTHER" id="PTHR38110">
    <property type="entry name" value="CHROMOSOME 23, WHOLE GENOME SHOTGUN SEQUENCE"/>
    <property type="match status" value="1"/>
</dbReference>
<gene>
    <name evidence="3" type="ORF">EAS64_11745</name>
</gene>